<keyword evidence="7" id="KW-0833">Ubl conjugation pathway</keyword>
<dbReference type="PROSITE" id="PS50089">
    <property type="entry name" value="ZF_RING_2"/>
    <property type="match status" value="1"/>
</dbReference>
<evidence type="ECO:0000256" key="9">
    <source>
        <dbReference type="PROSITE-ProRule" id="PRU00175"/>
    </source>
</evidence>
<comment type="catalytic activity">
    <reaction evidence="1">
        <text>[E2 ubiquitin-conjugating enzyme]-S-ubiquitinyl-L-cysteine + [acceptor protein]-L-lysine = [E2 ubiquitin-conjugating enzyme]-L-cysteine + [acceptor protein]-N(6)-ubiquitinyl-L-lysine.</text>
        <dbReference type="EC" id="2.3.2.31"/>
    </reaction>
</comment>
<evidence type="ECO:0000256" key="5">
    <source>
        <dbReference type="ARBA" id="ARBA00022737"/>
    </source>
</evidence>
<dbReference type="AlphaFoldDB" id="A0A9P7UML2"/>
<evidence type="ECO:0000256" key="6">
    <source>
        <dbReference type="ARBA" id="ARBA00022771"/>
    </source>
</evidence>
<evidence type="ECO:0000256" key="3">
    <source>
        <dbReference type="ARBA" id="ARBA00022679"/>
    </source>
</evidence>
<dbReference type="Gene3D" id="3.30.40.10">
    <property type="entry name" value="Zinc/RING finger domain, C3HC4 (zinc finger)"/>
    <property type="match status" value="1"/>
</dbReference>
<gene>
    <name evidence="12" type="ORF">E1B28_003548</name>
</gene>
<dbReference type="SMART" id="SM00647">
    <property type="entry name" value="IBR"/>
    <property type="match status" value="2"/>
</dbReference>
<keyword evidence="13" id="KW-1185">Reference proteome</keyword>
<dbReference type="KEGG" id="more:E1B28_003548"/>
<dbReference type="InterPro" id="IPR002867">
    <property type="entry name" value="IBR_dom"/>
</dbReference>
<keyword evidence="8" id="KW-0862">Zinc</keyword>
<evidence type="ECO:0000256" key="1">
    <source>
        <dbReference type="ARBA" id="ARBA00001798"/>
    </source>
</evidence>
<dbReference type="EMBL" id="CM032191">
    <property type="protein sequence ID" value="KAG7086026.1"/>
    <property type="molecule type" value="Genomic_DNA"/>
</dbReference>
<name>A0A9P7UML2_9AGAR</name>
<dbReference type="InterPro" id="IPR013083">
    <property type="entry name" value="Znf_RING/FYVE/PHD"/>
</dbReference>
<dbReference type="EC" id="2.3.2.31" evidence="2"/>
<dbReference type="GO" id="GO:0016567">
    <property type="term" value="P:protein ubiquitination"/>
    <property type="evidence" value="ECO:0007669"/>
    <property type="project" value="InterPro"/>
</dbReference>
<feature type="domain" description="RING-type" evidence="11">
    <location>
        <begin position="150"/>
        <end position="341"/>
    </location>
</feature>
<feature type="domain" description="RING-type" evidence="10">
    <location>
        <begin position="154"/>
        <end position="192"/>
    </location>
</feature>
<dbReference type="GeneID" id="66072624"/>
<dbReference type="Proteomes" id="UP001049176">
    <property type="component" value="Chromosome 11"/>
</dbReference>
<dbReference type="InterPro" id="IPR044066">
    <property type="entry name" value="TRIAD_supradom"/>
</dbReference>
<organism evidence="12 13">
    <name type="scientific">Marasmius oreades</name>
    <name type="common">fairy-ring Marasmius</name>
    <dbReference type="NCBI Taxonomy" id="181124"/>
    <lineage>
        <taxon>Eukaryota</taxon>
        <taxon>Fungi</taxon>
        <taxon>Dikarya</taxon>
        <taxon>Basidiomycota</taxon>
        <taxon>Agaricomycotina</taxon>
        <taxon>Agaricomycetes</taxon>
        <taxon>Agaricomycetidae</taxon>
        <taxon>Agaricales</taxon>
        <taxon>Marasmiineae</taxon>
        <taxon>Marasmiaceae</taxon>
        <taxon>Marasmius</taxon>
    </lineage>
</organism>
<dbReference type="PROSITE" id="PS00518">
    <property type="entry name" value="ZF_RING_1"/>
    <property type="match status" value="1"/>
</dbReference>
<dbReference type="Pfam" id="PF01485">
    <property type="entry name" value="IBR"/>
    <property type="match status" value="2"/>
</dbReference>
<evidence type="ECO:0000256" key="7">
    <source>
        <dbReference type="ARBA" id="ARBA00022786"/>
    </source>
</evidence>
<dbReference type="CDD" id="cd22584">
    <property type="entry name" value="Rcat_RBR_unk"/>
    <property type="match status" value="1"/>
</dbReference>
<accession>A0A9P7UML2</accession>
<dbReference type="RefSeq" id="XP_043002497.1">
    <property type="nucleotide sequence ID" value="XM_043160540.1"/>
</dbReference>
<dbReference type="PROSITE" id="PS51873">
    <property type="entry name" value="TRIAD"/>
    <property type="match status" value="1"/>
</dbReference>
<dbReference type="InterPro" id="IPR017907">
    <property type="entry name" value="Znf_RING_CS"/>
</dbReference>
<dbReference type="CDD" id="cd20335">
    <property type="entry name" value="BRcat_RBR"/>
    <property type="match status" value="1"/>
</dbReference>
<dbReference type="GO" id="GO:0008270">
    <property type="term" value="F:zinc ion binding"/>
    <property type="evidence" value="ECO:0007669"/>
    <property type="project" value="UniProtKB-KW"/>
</dbReference>
<dbReference type="InterPro" id="IPR031127">
    <property type="entry name" value="E3_UB_ligase_RBR"/>
</dbReference>
<evidence type="ECO:0000256" key="8">
    <source>
        <dbReference type="ARBA" id="ARBA00022833"/>
    </source>
</evidence>
<evidence type="ECO:0000259" key="10">
    <source>
        <dbReference type="PROSITE" id="PS50089"/>
    </source>
</evidence>
<evidence type="ECO:0000256" key="4">
    <source>
        <dbReference type="ARBA" id="ARBA00022723"/>
    </source>
</evidence>
<keyword evidence="3" id="KW-0808">Transferase</keyword>
<keyword evidence="5" id="KW-0677">Repeat</keyword>
<dbReference type="PANTHER" id="PTHR11685">
    <property type="entry name" value="RBR FAMILY RING FINGER AND IBR DOMAIN-CONTAINING"/>
    <property type="match status" value="1"/>
</dbReference>
<keyword evidence="4" id="KW-0479">Metal-binding</keyword>
<evidence type="ECO:0000256" key="2">
    <source>
        <dbReference type="ARBA" id="ARBA00012251"/>
    </source>
</evidence>
<evidence type="ECO:0000313" key="12">
    <source>
        <dbReference type="EMBL" id="KAG7086026.1"/>
    </source>
</evidence>
<proteinExistence type="predicted"/>
<keyword evidence="6 9" id="KW-0863">Zinc-finger</keyword>
<dbReference type="SUPFAM" id="SSF57850">
    <property type="entry name" value="RING/U-box"/>
    <property type="match status" value="2"/>
</dbReference>
<dbReference type="InterPro" id="IPR001841">
    <property type="entry name" value="Znf_RING"/>
</dbReference>
<sequence>MDDLDCLLIAQLHLQDVQIITDGRKGKSKEHTPLTDEELAFQIQADILNDHLLALSDKRFAESLNNAVESDLHLVETIGTVEQAAEDDHRYAIALSHSQPLPEKTAAQRIVEDSEALNEQPGMIMNSVQGDDESVTIASGSTVSGTISRRNVACAICTDNFDSRRVFHAQACGHFYCVECLVNLIRACIGDESLYPLRCCRQNLSVPDILPRLDLDVRRSFEVKTLEYDVEPNNRLYCSNPVCSAFLGSTAGDKRTVSCSSCKAAVCTGCKKQEHAGGCTENEGLLQVQALAREQRWPTCPGCNAIIELHHGCYHMTCRCRTQFCYLCAAPWKNCQCPQWEEARLLETAQLRVQNEMGPRVDVNVGAAQERVQQRIQDFRTYHDCDPHRWRTRWGGGNCEECGYYLPQFLKLCRGCSILACVRCTRNRL</sequence>
<reference evidence="12" key="1">
    <citation type="journal article" date="2021" name="Genome Biol. Evol.">
        <title>The assembled and annotated genome of the fairy-ring fungus Marasmius oreades.</title>
        <authorList>
            <person name="Hiltunen M."/>
            <person name="Ament-Velasquez S.L."/>
            <person name="Johannesson H."/>
        </authorList>
    </citation>
    <scope>NUCLEOTIDE SEQUENCE</scope>
    <source>
        <strain evidence="12">03SP1</strain>
    </source>
</reference>
<comment type="caution">
    <text evidence="12">The sequence shown here is derived from an EMBL/GenBank/DDBJ whole genome shotgun (WGS) entry which is preliminary data.</text>
</comment>
<dbReference type="OrthoDB" id="9977870at2759"/>
<dbReference type="Gene3D" id="1.20.120.1750">
    <property type="match status" value="1"/>
</dbReference>
<evidence type="ECO:0000259" key="11">
    <source>
        <dbReference type="PROSITE" id="PS51873"/>
    </source>
</evidence>
<dbReference type="GO" id="GO:0061630">
    <property type="term" value="F:ubiquitin protein ligase activity"/>
    <property type="evidence" value="ECO:0007669"/>
    <property type="project" value="UniProtKB-EC"/>
</dbReference>
<evidence type="ECO:0000313" key="13">
    <source>
        <dbReference type="Proteomes" id="UP001049176"/>
    </source>
</evidence>
<protein>
    <recommendedName>
        <fullName evidence="2">RBR-type E3 ubiquitin transferase</fullName>
        <ecNumber evidence="2">2.3.2.31</ecNumber>
    </recommendedName>
</protein>